<comment type="caution">
    <text evidence="3">The sequence shown here is derived from an EMBL/GenBank/DDBJ whole genome shotgun (WGS) entry which is preliminary data.</text>
</comment>
<name>A0A6N9YR15_9ACTN</name>
<proteinExistence type="predicted"/>
<dbReference type="InterPro" id="IPR000073">
    <property type="entry name" value="AB_hydrolase_1"/>
</dbReference>
<keyword evidence="4" id="KW-1185">Reference proteome</keyword>
<dbReference type="RefSeq" id="WP_163820158.1">
    <property type="nucleotide sequence ID" value="NZ_JAAGOB010000011.1"/>
</dbReference>
<organism evidence="3 4">
    <name type="scientific">Phytoactinopolyspora alkaliphila</name>
    <dbReference type="NCBI Taxonomy" id="1783498"/>
    <lineage>
        <taxon>Bacteria</taxon>
        <taxon>Bacillati</taxon>
        <taxon>Actinomycetota</taxon>
        <taxon>Actinomycetes</taxon>
        <taxon>Jiangellales</taxon>
        <taxon>Jiangellaceae</taxon>
        <taxon>Phytoactinopolyspora</taxon>
    </lineage>
</organism>
<dbReference type="GO" id="GO:0016787">
    <property type="term" value="F:hydrolase activity"/>
    <property type="evidence" value="ECO:0007669"/>
    <property type="project" value="UniProtKB-KW"/>
</dbReference>
<feature type="domain" description="AB hydrolase-1" evidence="2">
    <location>
        <begin position="96"/>
        <end position="256"/>
    </location>
</feature>
<evidence type="ECO:0000313" key="3">
    <source>
        <dbReference type="EMBL" id="NED97370.1"/>
    </source>
</evidence>
<dbReference type="SUPFAM" id="SSF53474">
    <property type="entry name" value="alpha/beta-Hydrolases"/>
    <property type="match status" value="1"/>
</dbReference>
<feature type="compositionally biased region" description="Basic and acidic residues" evidence="1">
    <location>
        <begin position="55"/>
        <end position="71"/>
    </location>
</feature>
<feature type="region of interest" description="Disordered" evidence="1">
    <location>
        <begin position="52"/>
        <end position="71"/>
    </location>
</feature>
<accession>A0A6N9YR15</accession>
<dbReference type="Gene3D" id="3.40.50.1820">
    <property type="entry name" value="alpha/beta hydrolase"/>
    <property type="match status" value="1"/>
</dbReference>
<dbReference type="AlphaFoldDB" id="A0A6N9YR15"/>
<dbReference type="Pfam" id="PF12697">
    <property type="entry name" value="Abhydrolase_6"/>
    <property type="match status" value="1"/>
</dbReference>
<protein>
    <submittedName>
        <fullName evidence="3">Alpha/beta hydrolase</fullName>
    </submittedName>
</protein>
<gene>
    <name evidence="3" type="ORF">G1H11_18905</name>
</gene>
<dbReference type="InterPro" id="IPR029058">
    <property type="entry name" value="AB_hydrolase_fold"/>
</dbReference>
<sequence>MKTADRPKNSTIVRPGNGGAPSLRAAFKLLDRLAPAAAGRWALRLWCTLPPGAQRRHDNRPSPGRRSDLEHDGRRIAIEIWEPATPASDPGRVKTVYLAHGWGGWRGQLGAFVEPLQRAGRRVVAFDVASHGDSGPGESGPGRATAVDFIAALTMVSRAHGEADGIIAHSLGCTSTAMAVRDGLDARRLVFVSPGVDPVSSLRLMEKMLGFGRRTRKHLFIKLEKLANRPLDDFNMLLTSSAAQVPPALVIHDRDDKQSPYDDGVKVASTWPEAELVSTDGLGHQRILLDERVIKLAVDYVST</sequence>
<dbReference type="Proteomes" id="UP000469185">
    <property type="component" value="Unassembled WGS sequence"/>
</dbReference>
<evidence type="ECO:0000256" key="1">
    <source>
        <dbReference type="SAM" id="MobiDB-lite"/>
    </source>
</evidence>
<evidence type="ECO:0000313" key="4">
    <source>
        <dbReference type="Proteomes" id="UP000469185"/>
    </source>
</evidence>
<evidence type="ECO:0000259" key="2">
    <source>
        <dbReference type="Pfam" id="PF12697"/>
    </source>
</evidence>
<keyword evidence="3" id="KW-0378">Hydrolase</keyword>
<dbReference type="EMBL" id="JAAGOB010000011">
    <property type="protein sequence ID" value="NED97370.1"/>
    <property type="molecule type" value="Genomic_DNA"/>
</dbReference>
<reference evidence="3 4" key="1">
    <citation type="submission" date="2020-02" db="EMBL/GenBank/DDBJ databases">
        <authorList>
            <person name="Li X.-J."/>
            <person name="Feng X.-M."/>
        </authorList>
    </citation>
    <scope>NUCLEOTIDE SEQUENCE [LARGE SCALE GENOMIC DNA]</scope>
    <source>
        <strain evidence="3 4">CGMCC 4.7225</strain>
    </source>
</reference>